<evidence type="ECO:0000256" key="1">
    <source>
        <dbReference type="SAM" id="Phobius"/>
    </source>
</evidence>
<reference evidence="2 3" key="1">
    <citation type="submission" date="2014-04" db="EMBL/GenBank/DDBJ databases">
        <authorList>
            <consortium name="DOE Joint Genome Institute"/>
            <person name="Kuo A."/>
            <person name="Zuccaro A."/>
            <person name="Kohler A."/>
            <person name="Nagy L.G."/>
            <person name="Floudas D."/>
            <person name="Copeland A."/>
            <person name="Barry K.W."/>
            <person name="Cichocki N."/>
            <person name="Veneault-Fourrey C."/>
            <person name="LaButti K."/>
            <person name="Lindquist E.A."/>
            <person name="Lipzen A."/>
            <person name="Lundell T."/>
            <person name="Morin E."/>
            <person name="Murat C."/>
            <person name="Sun H."/>
            <person name="Tunlid A."/>
            <person name="Henrissat B."/>
            <person name="Grigoriev I.V."/>
            <person name="Hibbett D.S."/>
            <person name="Martin F."/>
            <person name="Nordberg H.P."/>
            <person name="Cantor M.N."/>
            <person name="Hua S.X."/>
        </authorList>
    </citation>
    <scope>NUCLEOTIDE SEQUENCE [LARGE SCALE GENOMIC DNA]</scope>
    <source>
        <strain evidence="2 3">MAFF 305830</strain>
    </source>
</reference>
<sequence>MPLVDVYEKFDELGLHLAGVPWYALWRRNQYLVSFWPMRRLDQLARSYTILRPVRWVQWVASWTFTIIEAIAMVPTTIIGILFFGWRISPY</sequence>
<reference evidence="3" key="2">
    <citation type="submission" date="2015-01" db="EMBL/GenBank/DDBJ databases">
        <title>Evolutionary Origins and Diversification of the Mycorrhizal Mutualists.</title>
        <authorList>
            <consortium name="DOE Joint Genome Institute"/>
            <consortium name="Mycorrhizal Genomics Consortium"/>
            <person name="Kohler A."/>
            <person name="Kuo A."/>
            <person name="Nagy L.G."/>
            <person name="Floudas D."/>
            <person name="Copeland A."/>
            <person name="Barry K.W."/>
            <person name="Cichocki N."/>
            <person name="Veneault-Fourrey C."/>
            <person name="LaButti K."/>
            <person name="Lindquist E.A."/>
            <person name="Lipzen A."/>
            <person name="Lundell T."/>
            <person name="Morin E."/>
            <person name="Murat C."/>
            <person name="Riley R."/>
            <person name="Ohm R."/>
            <person name="Sun H."/>
            <person name="Tunlid A."/>
            <person name="Henrissat B."/>
            <person name="Grigoriev I.V."/>
            <person name="Hibbett D.S."/>
            <person name="Martin F."/>
        </authorList>
    </citation>
    <scope>NUCLEOTIDE SEQUENCE [LARGE SCALE GENOMIC DNA]</scope>
    <source>
        <strain evidence="3">MAFF 305830</strain>
    </source>
</reference>
<protein>
    <submittedName>
        <fullName evidence="2">Uncharacterized protein</fullName>
    </submittedName>
</protein>
<dbReference type="EMBL" id="KN824324">
    <property type="protein sequence ID" value="KIM24385.1"/>
    <property type="molecule type" value="Genomic_DNA"/>
</dbReference>
<evidence type="ECO:0000313" key="3">
    <source>
        <dbReference type="Proteomes" id="UP000054097"/>
    </source>
</evidence>
<accession>A0A0C3AIA2</accession>
<keyword evidence="1" id="KW-0812">Transmembrane</keyword>
<evidence type="ECO:0000313" key="2">
    <source>
        <dbReference type="EMBL" id="KIM24385.1"/>
    </source>
</evidence>
<keyword evidence="1" id="KW-1133">Transmembrane helix</keyword>
<gene>
    <name evidence="2" type="ORF">M408DRAFT_233163</name>
</gene>
<name>A0A0C3AIA2_SERVB</name>
<dbReference type="HOGENOM" id="CLU_2428433_0_0_1"/>
<dbReference type="AlphaFoldDB" id="A0A0C3AIA2"/>
<organism evidence="2 3">
    <name type="scientific">Serendipita vermifera MAFF 305830</name>
    <dbReference type="NCBI Taxonomy" id="933852"/>
    <lineage>
        <taxon>Eukaryota</taxon>
        <taxon>Fungi</taxon>
        <taxon>Dikarya</taxon>
        <taxon>Basidiomycota</taxon>
        <taxon>Agaricomycotina</taxon>
        <taxon>Agaricomycetes</taxon>
        <taxon>Sebacinales</taxon>
        <taxon>Serendipitaceae</taxon>
        <taxon>Serendipita</taxon>
    </lineage>
</organism>
<proteinExistence type="predicted"/>
<feature type="transmembrane region" description="Helical" evidence="1">
    <location>
        <begin position="60"/>
        <end position="86"/>
    </location>
</feature>
<keyword evidence="1" id="KW-0472">Membrane</keyword>
<keyword evidence="3" id="KW-1185">Reference proteome</keyword>
<dbReference type="Proteomes" id="UP000054097">
    <property type="component" value="Unassembled WGS sequence"/>
</dbReference>